<feature type="region of interest" description="Disordered" evidence="1">
    <location>
        <begin position="1"/>
        <end position="233"/>
    </location>
</feature>
<dbReference type="EMBL" id="JAEFBJ010000008">
    <property type="protein sequence ID" value="KAG7584156.1"/>
    <property type="molecule type" value="Genomic_DNA"/>
</dbReference>
<evidence type="ECO:0000313" key="3">
    <source>
        <dbReference type="Proteomes" id="UP000694251"/>
    </source>
</evidence>
<proteinExistence type="predicted"/>
<keyword evidence="3" id="KW-1185">Reference proteome</keyword>
<name>A0A8T2BDW5_ARASU</name>
<accession>A0A8T2BDW5</accession>
<reference evidence="2 3" key="1">
    <citation type="submission" date="2020-12" db="EMBL/GenBank/DDBJ databases">
        <title>Concerted genomic and epigenomic changes stabilize Arabidopsis allopolyploids.</title>
        <authorList>
            <person name="Chen Z."/>
        </authorList>
    </citation>
    <scope>NUCLEOTIDE SEQUENCE [LARGE SCALE GENOMIC DNA]</scope>
    <source>
        <strain evidence="2">As9502</strain>
        <tissue evidence="2">Leaf</tissue>
    </source>
</reference>
<organism evidence="2 3">
    <name type="scientific">Arabidopsis suecica</name>
    <name type="common">Swedish thale-cress</name>
    <name type="synonym">Cardaminopsis suecica</name>
    <dbReference type="NCBI Taxonomy" id="45249"/>
    <lineage>
        <taxon>Eukaryota</taxon>
        <taxon>Viridiplantae</taxon>
        <taxon>Streptophyta</taxon>
        <taxon>Embryophyta</taxon>
        <taxon>Tracheophyta</taxon>
        <taxon>Spermatophyta</taxon>
        <taxon>Magnoliopsida</taxon>
        <taxon>eudicotyledons</taxon>
        <taxon>Gunneridae</taxon>
        <taxon>Pentapetalae</taxon>
        <taxon>rosids</taxon>
        <taxon>malvids</taxon>
        <taxon>Brassicales</taxon>
        <taxon>Brassicaceae</taxon>
        <taxon>Camelineae</taxon>
        <taxon>Arabidopsis</taxon>
    </lineage>
</organism>
<dbReference type="AlphaFoldDB" id="A0A8T2BDW5"/>
<evidence type="ECO:0000313" key="2">
    <source>
        <dbReference type="EMBL" id="KAG7584156.1"/>
    </source>
</evidence>
<feature type="compositionally biased region" description="Polar residues" evidence="1">
    <location>
        <begin position="1"/>
        <end position="13"/>
    </location>
</feature>
<sequence length="233" mass="25973">MLKSPTRGSTMSSETHRLPKTSAAATSSSLVDELREDTKAKSTTSSTVFQPIRPHAHLTGATTASEGRGFSNSDTGIETSSQLSPLETHDLKLRSIPAITRQTKRSYQPEKQPHPLEEKKVIDPAKVTRSRPHKLNRREAYASKLTKATNHRRKDDTREVTKPNPPRTTSESSAVPSNRRRSESSSHHGFSSQHAPPQLQIHHYEPRSDTKDSNSGEDRQADERKLERPTTGE</sequence>
<dbReference type="Proteomes" id="UP000694251">
    <property type="component" value="Chromosome 8"/>
</dbReference>
<feature type="compositionally biased region" description="Basic and acidic residues" evidence="1">
    <location>
        <begin position="202"/>
        <end position="233"/>
    </location>
</feature>
<feature type="compositionally biased region" description="Polar residues" evidence="1">
    <location>
        <begin position="167"/>
        <end position="176"/>
    </location>
</feature>
<feature type="compositionally biased region" description="Basic and acidic residues" evidence="1">
    <location>
        <begin position="107"/>
        <end position="123"/>
    </location>
</feature>
<gene>
    <name evidence="2" type="ORF">ISN44_As08g036380</name>
</gene>
<evidence type="ECO:0000256" key="1">
    <source>
        <dbReference type="SAM" id="MobiDB-lite"/>
    </source>
</evidence>
<comment type="caution">
    <text evidence="2">The sequence shown here is derived from an EMBL/GenBank/DDBJ whole genome shotgun (WGS) entry which is preliminary data.</text>
</comment>
<protein>
    <submittedName>
        <fullName evidence="2">Uncharacterized protein</fullName>
    </submittedName>
</protein>
<feature type="compositionally biased region" description="Polar residues" evidence="1">
    <location>
        <begin position="60"/>
        <end position="85"/>
    </location>
</feature>